<gene>
    <name evidence="2" type="ORF">D0817_15010</name>
</gene>
<dbReference type="Proteomes" id="UP000288102">
    <property type="component" value="Unassembled WGS sequence"/>
</dbReference>
<evidence type="ECO:0000259" key="1">
    <source>
        <dbReference type="PROSITE" id="PS51549"/>
    </source>
</evidence>
<dbReference type="RefSeq" id="WP_127339160.1">
    <property type="nucleotide sequence ID" value="NZ_QWDM01000009.1"/>
</dbReference>
<dbReference type="AlphaFoldDB" id="A0A434A500"/>
<dbReference type="PROSITE" id="PS51549">
    <property type="entry name" value="DM13"/>
    <property type="match status" value="1"/>
</dbReference>
<proteinExistence type="predicted"/>
<dbReference type="InterPro" id="IPR019545">
    <property type="entry name" value="DM13_domain"/>
</dbReference>
<organism evidence="2 3">
    <name type="scientific">Flavobacterium cupreum</name>
    <dbReference type="NCBI Taxonomy" id="2133766"/>
    <lineage>
        <taxon>Bacteria</taxon>
        <taxon>Pseudomonadati</taxon>
        <taxon>Bacteroidota</taxon>
        <taxon>Flavobacteriia</taxon>
        <taxon>Flavobacteriales</taxon>
        <taxon>Flavobacteriaceae</taxon>
        <taxon>Flavobacterium</taxon>
    </lineage>
</organism>
<dbReference type="OrthoDB" id="155521at2"/>
<comment type="caution">
    <text evidence="2">The sequence shown here is derived from an EMBL/GenBank/DDBJ whole genome shotgun (WGS) entry which is preliminary data.</text>
</comment>
<evidence type="ECO:0000313" key="2">
    <source>
        <dbReference type="EMBL" id="RUT69489.1"/>
    </source>
</evidence>
<dbReference type="PROSITE" id="PS51257">
    <property type="entry name" value="PROKAR_LIPOPROTEIN"/>
    <property type="match status" value="1"/>
</dbReference>
<name>A0A434A500_9FLAO</name>
<evidence type="ECO:0000313" key="3">
    <source>
        <dbReference type="Proteomes" id="UP000288102"/>
    </source>
</evidence>
<dbReference type="EMBL" id="QWDM01000009">
    <property type="protein sequence ID" value="RUT69489.1"/>
    <property type="molecule type" value="Genomic_DNA"/>
</dbReference>
<accession>A0A434A500</accession>
<protein>
    <recommendedName>
        <fullName evidence="1">DM13 domain-containing protein</fullName>
    </recommendedName>
</protein>
<sequence length="136" mass="14829">MKYILFSLAVSFLMISCESEGELTKTEVGSTPVLSESVLQYSGVFTPTSGIDVTGKAGIYLDGEQYKVSLEGFSISRGPDLKVYLSTSPNPNEFINLGALGNGMSQTYVIPKGVDFNTYKYVLINCQQYNHLFAIA</sequence>
<keyword evidence="3" id="KW-1185">Reference proteome</keyword>
<reference evidence="3" key="1">
    <citation type="journal article" date="2019" name="Syst. Appl. Microbiol.">
        <title>Flavobacterium circumlabens sp. nov. and Flavobacterium cupreum sp. nov., two psychrotrophic species isolated from Antarctic environmental samples.</title>
        <authorList>
            <person name="Kralova S."/>
            <person name="Busse H.-J."/>
            <person name="Svec P."/>
            <person name="Maslanova I."/>
            <person name="Stankova E."/>
            <person name="Bartak M."/>
            <person name="Sedlacek I."/>
        </authorList>
    </citation>
    <scope>NUCLEOTIDE SEQUENCE [LARGE SCALE GENOMIC DNA]</scope>
    <source>
        <strain evidence="3">CCM 8825</strain>
    </source>
</reference>
<feature type="domain" description="DM13" evidence="1">
    <location>
        <begin position="43"/>
        <end position="136"/>
    </location>
</feature>
<dbReference type="Pfam" id="PF10517">
    <property type="entry name" value="DM13"/>
    <property type="match status" value="1"/>
</dbReference>